<protein>
    <recommendedName>
        <fullName evidence="6">WAT1-related protein</fullName>
    </recommendedName>
</protein>
<dbReference type="AlphaFoldDB" id="M1A5S3"/>
<name>M1A5S3_SOLTU</name>
<dbReference type="GO" id="GO:0005886">
    <property type="term" value="C:plasma membrane"/>
    <property type="evidence" value="ECO:0000318"/>
    <property type="project" value="GO_Central"/>
</dbReference>
<feature type="transmembrane region" description="Helical" evidence="6">
    <location>
        <begin position="136"/>
        <end position="154"/>
    </location>
</feature>
<dbReference type="GO" id="GO:0022857">
    <property type="term" value="F:transmembrane transporter activity"/>
    <property type="evidence" value="ECO:0007669"/>
    <property type="project" value="InterPro"/>
</dbReference>
<dbReference type="EnsemblPlants" id="PGSC0003DMT400015286">
    <property type="protein sequence ID" value="PGSC0003DMT400015286"/>
    <property type="gene ID" value="PGSC0003DMG400005963"/>
</dbReference>
<gene>
    <name evidence="8" type="primary">LOC102583471</name>
</gene>
<dbReference type="InterPro" id="IPR037185">
    <property type="entry name" value="EmrE-like"/>
</dbReference>
<keyword evidence="5 6" id="KW-0472">Membrane</keyword>
<feature type="domain" description="EamA" evidence="7">
    <location>
        <begin position="177"/>
        <end position="302"/>
    </location>
</feature>
<feature type="transmembrane region" description="Helical" evidence="6">
    <location>
        <begin position="246"/>
        <end position="264"/>
    </location>
</feature>
<evidence type="ECO:0000256" key="1">
    <source>
        <dbReference type="ARBA" id="ARBA00004141"/>
    </source>
</evidence>
<proteinExistence type="inferred from homology"/>
<sequence length="368" mass="41718">MSFFEKWKAVSAMIVVEFALAVVNALFKKVLNRGMNQLVISTYRFSISTIFLTPIACFLERNFISNLTGRVVCSLFFSALLGGTLTQYFFLIGLKYTSTTFSCAFINMVPINTFIMSLLLRQENINMKCKSGRAKALGTLCCLGGALILTLYKGMPLMNQLTPEVEVNHNIKSWIVGSSFLFAGSLVWSSWFLIQARIGKDYPYQYSSTAIMSFLGAIQSAILSLVIDRNTSTWFLKGTLEISTVIYAGMVGSGLCYVVMSWCVKQKGAVFTSAFSPLIQIFAAVIDISILHEQIHLGRWELLFFNKLFFTKKWKKNQEKGKKKKNRLNFSLCDTIFTADHSKMNDTFLKFENNITLIFRITLKKKFR</sequence>
<feature type="domain" description="EamA" evidence="7">
    <location>
        <begin position="8"/>
        <end position="150"/>
    </location>
</feature>
<evidence type="ECO:0000256" key="2">
    <source>
        <dbReference type="ARBA" id="ARBA00007635"/>
    </source>
</evidence>
<dbReference type="Pfam" id="PF00892">
    <property type="entry name" value="EamA"/>
    <property type="match status" value="2"/>
</dbReference>
<dbReference type="PANTHER" id="PTHR31218">
    <property type="entry name" value="WAT1-RELATED PROTEIN"/>
    <property type="match status" value="1"/>
</dbReference>
<evidence type="ECO:0000256" key="5">
    <source>
        <dbReference type="ARBA" id="ARBA00023136"/>
    </source>
</evidence>
<comment type="subcellular location">
    <subcellularLocation>
        <location evidence="1 6">Membrane</location>
        <topology evidence="1 6">Multi-pass membrane protein</topology>
    </subcellularLocation>
</comment>
<evidence type="ECO:0000256" key="3">
    <source>
        <dbReference type="ARBA" id="ARBA00022692"/>
    </source>
</evidence>
<dbReference type="InterPro" id="IPR030184">
    <property type="entry name" value="WAT1-related"/>
</dbReference>
<comment type="similarity">
    <text evidence="2 6">Belongs to the drug/metabolite transporter (DMT) superfamily. Plant drug/metabolite exporter (P-DME) (TC 2.A.7.4) family.</text>
</comment>
<feature type="transmembrane region" description="Helical" evidence="6">
    <location>
        <begin position="206"/>
        <end position="226"/>
    </location>
</feature>
<reference evidence="8" key="2">
    <citation type="submission" date="2015-06" db="UniProtKB">
        <authorList>
            <consortium name="EnsemblPlants"/>
        </authorList>
    </citation>
    <scope>IDENTIFICATION</scope>
    <source>
        <strain evidence="8">DM1-3 516 R44</strain>
    </source>
</reference>
<dbReference type="OrthoDB" id="1728340at2759"/>
<feature type="transmembrane region" description="Helical" evidence="6">
    <location>
        <begin position="71"/>
        <end position="90"/>
    </location>
</feature>
<dbReference type="PaxDb" id="4113-PGSC0003DMT400015286"/>
<dbReference type="InterPro" id="IPR000620">
    <property type="entry name" value="EamA_dom"/>
</dbReference>
<evidence type="ECO:0000313" key="9">
    <source>
        <dbReference type="Proteomes" id="UP000011115"/>
    </source>
</evidence>
<reference evidence="9" key="1">
    <citation type="journal article" date="2011" name="Nature">
        <title>Genome sequence and analysis of the tuber crop potato.</title>
        <authorList>
            <consortium name="The Potato Genome Sequencing Consortium"/>
        </authorList>
    </citation>
    <scope>NUCLEOTIDE SEQUENCE [LARGE SCALE GENOMIC DNA]</scope>
    <source>
        <strain evidence="9">cv. DM1-3 516 R44</strain>
    </source>
</reference>
<dbReference type="STRING" id="4113.M1A5S3"/>
<accession>M1A5S3</accession>
<evidence type="ECO:0000256" key="6">
    <source>
        <dbReference type="RuleBase" id="RU363077"/>
    </source>
</evidence>
<organism evidence="8 9">
    <name type="scientific">Solanum tuberosum</name>
    <name type="common">Potato</name>
    <dbReference type="NCBI Taxonomy" id="4113"/>
    <lineage>
        <taxon>Eukaryota</taxon>
        <taxon>Viridiplantae</taxon>
        <taxon>Streptophyta</taxon>
        <taxon>Embryophyta</taxon>
        <taxon>Tracheophyta</taxon>
        <taxon>Spermatophyta</taxon>
        <taxon>Magnoliopsida</taxon>
        <taxon>eudicotyledons</taxon>
        <taxon>Gunneridae</taxon>
        <taxon>Pentapetalae</taxon>
        <taxon>asterids</taxon>
        <taxon>lamiids</taxon>
        <taxon>Solanales</taxon>
        <taxon>Solanaceae</taxon>
        <taxon>Solanoideae</taxon>
        <taxon>Solaneae</taxon>
        <taxon>Solanum</taxon>
    </lineage>
</organism>
<feature type="transmembrane region" description="Helical" evidence="6">
    <location>
        <begin position="174"/>
        <end position="194"/>
    </location>
</feature>
<evidence type="ECO:0000313" key="8">
    <source>
        <dbReference type="EnsemblPlants" id="PGSC0003DMT400015286"/>
    </source>
</evidence>
<dbReference type="Gramene" id="PGSC0003DMT400015286">
    <property type="protein sequence ID" value="PGSC0003DMT400015286"/>
    <property type="gene ID" value="PGSC0003DMG400005963"/>
</dbReference>
<feature type="transmembrane region" description="Helical" evidence="6">
    <location>
        <begin position="7"/>
        <end position="27"/>
    </location>
</feature>
<keyword evidence="4 6" id="KW-1133">Transmembrane helix</keyword>
<dbReference type="InParanoid" id="M1A5S3"/>
<dbReference type="ExpressionAtlas" id="M1A5S3">
    <property type="expression patterns" value="baseline"/>
</dbReference>
<keyword evidence="3 6" id="KW-0812">Transmembrane</keyword>
<dbReference type="eggNOG" id="ENOG502QU0E">
    <property type="taxonomic scope" value="Eukaryota"/>
</dbReference>
<dbReference type="Proteomes" id="UP000011115">
    <property type="component" value="Unassembled WGS sequence"/>
</dbReference>
<feature type="transmembrane region" description="Helical" evidence="6">
    <location>
        <begin position="96"/>
        <end position="115"/>
    </location>
</feature>
<keyword evidence="9" id="KW-1185">Reference proteome</keyword>
<dbReference type="SUPFAM" id="SSF103481">
    <property type="entry name" value="Multidrug resistance efflux transporter EmrE"/>
    <property type="match status" value="1"/>
</dbReference>
<evidence type="ECO:0000259" key="7">
    <source>
        <dbReference type="Pfam" id="PF00892"/>
    </source>
</evidence>
<evidence type="ECO:0000256" key="4">
    <source>
        <dbReference type="ARBA" id="ARBA00022989"/>
    </source>
</evidence>